<evidence type="ECO:0000313" key="2">
    <source>
        <dbReference type="EMBL" id="QPC81507.1"/>
    </source>
</evidence>
<proteinExistence type="predicted"/>
<organism evidence="2 3">
    <name type="scientific">Phototrophicus methaneseepsis</name>
    <dbReference type="NCBI Taxonomy" id="2710758"/>
    <lineage>
        <taxon>Bacteria</taxon>
        <taxon>Bacillati</taxon>
        <taxon>Chloroflexota</taxon>
        <taxon>Candidatus Thermofontia</taxon>
        <taxon>Phototrophicales</taxon>
        <taxon>Phototrophicaceae</taxon>
        <taxon>Phototrophicus</taxon>
    </lineage>
</organism>
<dbReference type="EMBL" id="CP062983">
    <property type="protein sequence ID" value="QPC81507.1"/>
    <property type="molecule type" value="Genomic_DNA"/>
</dbReference>
<evidence type="ECO:0000259" key="1">
    <source>
        <dbReference type="Pfam" id="PF03819"/>
    </source>
</evidence>
<sequence length="112" mass="12573">MSKLTLDEYQVRARTTYSREERGTTEGIAYTTMGLVGEAGEIANKNKKILRGDYQAEDIREDIAAELGDVLWYISMVAYEFGLSLEEIGQANLEKLASRKERGVIKGSGDYR</sequence>
<dbReference type="RefSeq" id="WP_195169580.1">
    <property type="nucleotide sequence ID" value="NZ_CP062983.1"/>
</dbReference>
<dbReference type="PIRSF" id="PIRSF006639">
    <property type="entry name" value="UCP006639_pph"/>
    <property type="match status" value="1"/>
</dbReference>
<dbReference type="Gene3D" id="1.10.287.1080">
    <property type="entry name" value="MazG-like"/>
    <property type="match status" value="1"/>
</dbReference>
<dbReference type="GO" id="GO:0016787">
    <property type="term" value="F:hydrolase activity"/>
    <property type="evidence" value="ECO:0007669"/>
    <property type="project" value="UniProtKB-KW"/>
</dbReference>
<dbReference type="InterPro" id="IPR004518">
    <property type="entry name" value="MazG-like_dom"/>
</dbReference>
<dbReference type="KEGG" id="pmet:G4Y79_17680"/>
<dbReference type="Proteomes" id="UP000594468">
    <property type="component" value="Chromosome"/>
</dbReference>
<feature type="domain" description="NTP pyrophosphohydrolase MazG-like" evidence="1">
    <location>
        <begin position="33"/>
        <end position="101"/>
    </location>
</feature>
<reference evidence="2 3" key="1">
    <citation type="submission" date="2020-02" db="EMBL/GenBank/DDBJ databases">
        <authorList>
            <person name="Zheng R.K."/>
            <person name="Sun C.M."/>
        </authorList>
    </citation>
    <scope>NUCLEOTIDE SEQUENCE [LARGE SCALE GENOMIC DNA]</scope>
    <source>
        <strain evidence="3">rifampicinis</strain>
    </source>
</reference>
<protein>
    <submittedName>
        <fullName evidence="2">Nucleoside triphosphate pyrophosphohydrolase family protein</fullName>
    </submittedName>
</protein>
<keyword evidence="2" id="KW-0378">Hydrolase</keyword>
<accession>A0A7S8IDF2</accession>
<gene>
    <name evidence="2" type="ORF">G4Y79_17680</name>
</gene>
<dbReference type="AlphaFoldDB" id="A0A7S8IDF2"/>
<dbReference type="SUPFAM" id="SSF101386">
    <property type="entry name" value="all-alpha NTP pyrophosphatases"/>
    <property type="match status" value="1"/>
</dbReference>
<dbReference type="InterPro" id="IPR011379">
    <property type="entry name" value="MazG-related_GP37"/>
</dbReference>
<evidence type="ECO:0000313" key="3">
    <source>
        <dbReference type="Proteomes" id="UP000594468"/>
    </source>
</evidence>
<dbReference type="Pfam" id="PF03819">
    <property type="entry name" value="MazG"/>
    <property type="match status" value="1"/>
</dbReference>
<name>A0A7S8IDF2_9CHLR</name>
<keyword evidence="3" id="KW-1185">Reference proteome</keyword>
<dbReference type="CDD" id="cd11541">
    <property type="entry name" value="NTP-PPase_u4"/>
    <property type="match status" value="1"/>
</dbReference>